<dbReference type="AlphaFoldDB" id="A0A1G4B8M3"/>
<evidence type="ECO:0000313" key="2">
    <source>
        <dbReference type="EMBL" id="OHE97673.1"/>
    </source>
</evidence>
<accession>A0A1G4B8M3</accession>
<proteinExistence type="predicted"/>
<sequence>MTGLRDWISADYSGPSLLHSLNPQPQLQSFSGRHWHSTLPRPFQHFDASMTQALEPNSPSSPTILGQPGSPKLVESFRRTAPDMTAAVTSSVVFPDLASSNHAV</sequence>
<evidence type="ECO:0000256" key="1">
    <source>
        <dbReference type="SAM" id="MobiDB-lite"/>
    </source>
</evidence>
<organism evidence="2 3">
    <name type="scientific">Colletotrichum orchidophilum</name>
    <dbReference type="NCBI Taxonomy" id="1209926"/>
    <lineage>
        <taxon>Eukaryota</taxon>
        <taxon>Fungi</taxon>
        <taxon>Dikarya</taxon>
        <taxon>Ascomycota</taxon>
        <taxon>Pezizomycotina</taxon>
        <taxon>Sordariomycetes</taxon>
        <taxon>Hypocreomycetidae</taxon>
        <taxon>Glomerellales</taxon>
        <taxon>Glomerellaceae</taxon>
        <taxon>Colletotrichum</taxon>
    </lineage>
</organism>
<dbReference type="Proteomes" id="UP000176998">
    <property type="component" value="Unassembled WGS sequence"/>
</dbReference>
<dbReference type="GeneID" id="34560236"/>
<keyword evidence="3" id="KW-1185">Reference proteome</keyword>
<reference evidence="2 3" key="1">
    <citation type="submission" date="2016-09" db="EMBL/GenBank/DDBJ databases">
        <authorList>
            <person name="Capua I."/>
            <person name="De Benedictis P."/>
            <person name="Joannis T."/>
            <person name="Lombin L.H."/>
            <person name="Cattoli G."/>
        </authorList>
    </citation>
    <scope>NUCLEOTIDE SEQUENCE [LARGE SCALE GENOMIC DNA]</scope>
    <source>
        <strain evidence="2 3">IMI 309357</strain>
    </source>
</reference>
<feature type="compositionally biased region" description="Polar residues" evidence="1">
    <location>
        <begin position="53"/>
        <end position="64"/>
    </location>
</feature>
<dbReference type="RefSeq" id="XP_022474826.1">
    <property type="nucleotide sequence ID" value="XM_022618726.1"/>
</dbReference>
<gene>
    <name evidence="2" type="ORF">CORC01_07088</name>
</gene>
<comment type="caution">
    <text evidence="2">The sequence shown here is derived from an EMBL/GenBank/DDBJ whole genome shotgun (WGS) entry which is preliminary data.</text>
</comment>
<protein>
    <submittedName>
        <fullName evidence="2">Uncharacterized protein</fullName>
    </submittedName>
</protein>
<name>A0A1G4B8M3_9PEZI</name>
<evidence type="ECO:0000313" key="3">
    <source>
        <dbReference type="Proteomes" id="UP000176998"/>
    </source>
</evidence>
<feature type="region of interest" description="Disordered" evidence="1">
    <location>
        <begin position="53"/>
        <end position="72"/>
    </location>
</feature>
<dbReference type="EMBL" id="MJBS01000055">
    <property type="protein sequence ID" value="OHE97673.1"/>
    <property type="molecule type" value="Genomic_DNA"/>
</dbReference>